<dbReference type="PANTHER" id="PTHR13619:SF0">
    <property type="entry name" value="PHOSPHATIDATE CYTIDYLYLTRANSFERASE, MITOCHONDRIAL"/>
    <property type="match status" value="1"/>
</dbReference>
<evidence type="ECO:0000256" key="15">
    <source>
        <dbReference type="ARBA" id="ARBA00023136"/>
    </source>
</evidence>
<evidence type="ECO:0000256" key="8">
    <source>
        <dbReference type="ARBA" id="ARBA00022516"/>
    </source>
</evidence>
<keyword evidence="8 20" id="KW-0444">Lipid biosynthesis</keyword>
<evidence type="ECO:0000256" key="11">
    <source>
        <dbReference type="ARBA" id="ARBA00022792"/>
    </source>
</evidence>
<evidence type="ECO:0000256" key="18">
    <source>
        <dbReference type="ARBA" id="ARBA00029893"/>
    </source>
</evidence>
<keyword evidence="11 20" id="KW-0999">Mitochondrion inner membrane</keyword>
<evidence type="ECO:0000256" key="19">
    <source>
        <dbReference type="ARBA" id="ARBA00031502"/>
    </source>
</evidence>
<evidence type="ECO:0000256" key="14">
    <source>
        <dbReference type="ARBA" id="ARBA00023128"/>
    </source>
</evidence>
<dbReference type="Proteomes" id="UP000887566">
    <property type="component" value="Unplaced"/>
</dbReference>
<evidence type="ECO:0000256" key="10">
    <source>
        <dbReference type="ARBA" id="ARBA00022695"/>
    </source>
</evidence>
<comment type="subcellular location">
    <subcellularLocation>
        <location evidence="2 20">Mitochondrion inner membrane</location>
        <topology evidence="2 20">Peripheral membrane protein</topology>
        <orientation evidence="2 20">Matrix side</orientation>
    </subcellularLocation>
</comment>
<sequence>MDTANVEEVKQLISCLPQETIDLAFAYGSGAMPQTSSDLKNNMVDFIVAVSDAEAFHRENLKRNRRHYSAIKYFGAIANANFQRKYAAHVFYNTLVKTENGREIKYGLIETGHLIADLLDWDYLYVSGRLHKPTLRLTEPKSMELESALDVNLKSAVHAALLLLPESFTLEQLFTKISSISYQGDFRSTVGEDRNKVAKIVKANMSRFDALYKPYLAANERVVVNGQRVEQDGSTTAVYHHLNLLPSAVLWRLQESVNRRQMWNRDLEEVIFSLAHRRDYSTAVYSAINSIVRHSSRTQSVKNIVTAGVWKTTVYALRKLGKMARSM</sequence>
<name>A0A914W844_9BILA</name>
<evidence type="ECO:0000256" key="12">
    <source>
        <dbReference type="ARBA" id="ARBA00022842"/>
    </source>
</evidence>
<accession>A0A914W844</accession>
<evidence type="ECO:0000256" key="6">
    <source>
        <dbReference type="ARBA" id="ARBA00012487"/>
    </source>
</evidence>
<evidence type="ECO:0000256" key="4">
    <source>
        <dbReference type="ARBA" id="ARBA00005189"/>
    </source>
</evidence>
<keyword evidence="21" id="KW-1185">Reference proteome</keyword>
<dbReference type="PIRSF" id="PIRSF028840">
    <property type="entry name" value="Mmp37"/>
    <property type="match status" value="1"/>
</dbReference>
<organism evidence="21 22">
    <name type="scientific">Plectus sambesii</name>
    <dbReference type="NCBI Taxonomy" id="2011161"/>
    <lineage>
        <taxon>Eukaryota</taxon>
        <taxon>Metazoa</taxon>
        <taxon>Ecdysozoa</taxon>
        <taxon>Nematoda</taxon>
        <taxon>Chromadorea</taxon>
        <taxon>Plectida</taxon>
        <taxon>Plectina</taxon>
        <taxon>Plectoidea</taxon>
        <taxon>Plectidae</taxon>
        <taxon>Plectus</taxon>
    </lineage>
</organism>
<dbReference type="Pfam" id="PF09139">
    <property type="entry name" value="Tam41_Mmp37"/>
    <property type="match status" value="1"/>
</dbReference>
<dbReference type="WBParaSite" id="PSAMB.scaffold3224size19209.g20775.t1">
    <property type="protein sequence ID" value="PSAMB.scaffold3224size19209.g20775.t1"/>
    <property type="gene ID" value="PSAMB.scaffold3224size19209.g20775"/>
</dbReference>
<keyword evidence="17 20" id="KW-1208">Phospholipid metabolism</keyword>
<evidence type="ECO:0000256" key="16">
    <source>
        <dbReference type="ARBA" id="ARBA00023209"/>
    </source>
</evidence>
<protein>
    <recommendedName>
        <fullName evidence="7 20">Phosphatidate cytidylyltransferase, mitochondrial</fullName>
        <ecNumber evidence="6 20">2.7.7.41</ecNumber>
    </recommendedName>
    <alternativeName>
        <fullName evidence="18 20">CDP-diacylglycerol synthase</fullName>
    </alternativeName>
    <alternativeName>
        <fullName evidence="19 20">Mitochondrial translocator assembly and maintenance protein 41 homolog</fullName>
    </alternativeName>
</protein>
<comment type="catalytic activity">
    <reaction evidence="20">
        <text>a 1,2-diacyl-sn-glycero-3-phosphate + CTP + H(+) = a CDP-1,2-diacyl-sn-glycerol + diphosphate</text>
        <dbReference type="Rhea" id="RHEA:16229"/>
        <dbReference type="ChEBI" id="CHEBI:15378"/>
        <dbReference type="ChEBI" id="CHEBI:33019"/>
        <dbReference type="ChEBI" id="CHEBI:37563"/>
        <dbReference type="ChEBI" id="CHEBI:58332"/>
        <dbReference type="ChEBI" id="CHEBI:58608"/>
        <dbReference type="EC" id="2.7.7.41"/>
    </reaction>
</comment>
<keyword evidence="16 20" id="KW-0594">Phospholipid biosynthesis</keyword>
<dbReference type="GO" id="GO:0005743">
    <property type="term" value="C:mitochondrial inner membrane"/>
    <property type="evidence" value="ECO:0007669"/>
    <property type="project" value="UniProtKB-SubCell"/>
</dbReference>
<proteinExistence type="inferred from homology"/>
<comment type="pathway">
    <text evidence="3 20">Phospholipid metabolism; CDP-diacylglycerol biosynthesis; CDP-diacylglycerol from sn-glycerol 3-phosphate: step 3/3.</text>
</comment>
<dbReference type="GO" id="GO:0004605">
    <property type="term" value="F:phosphatidate cytidylyltransferase activity"/>
    <property type="evidence" value="ECO:0007669"/>
    <property type="project" value="UniProtKB-UniRule"/>
</dbReference>
<keyword evidence="12 20" id="KW-0460">Magnesium</keyword>
<keyword evidence="14 20" id="KW-0496">Mitochondrion</keyword>
<dbReference type="PANTHER" id="PTHR13619">
    <property type="entry name" value="PHOSPHATIDATE CYTIDYLYLTRANSFERASE, MITOCHONDRIAL"/>
    <property type="match status" value="1"/>
</dbReference>
<evidence type="ECO:0000313" key="22">
    <source>
        <dbReference type="WBParaSite" id="PSAMB.scaffold3224size19209.g20775.t1"/>
    </source>
</evidence>
<evidence type="ECO:0000256" key="2">
    <source>
        <dbReference type="ARBA" id="ARBA00004443"/>
    </source>
</evidence>
<evidence type="ECO:0000256" key="9">
    <source>
        <dbReference type="ARBA" id="ARBA00022679"/>
    </source>
</evidence>
<dbReference type="AlphaFoldDB" id="A0A914W844"/>
<comment type="similarity">
    <text evidence="5 20">Belongs to the TAM41 family.</text>
</comment>
<reference evidence="22" key="1">
    <citation type="submission" date="2022-11" db="UniProtKB">
        <authorList>
            <consortium name="WormBaseParasite"/>
        </authorList>
    </citation>
    <scope>IDENTIFICATION</scope>
</reference>
<evidence type="ECO:0000256" key="17">
    <source>
        <dbReference type="ARBA" id="ARBA00023264"/>
    </source>
</evidence>
<evidence type="ECO:0000256" key="5">
    <source>
        <dbReference type="ARBA" id="ARBA00005458"/>
    </source>
</evidence>
<comment type="function">
    <text evidence="20">Catalyzes the conversion of phosphatidic acid (PA) to CDP-diacylglycerol (CDP-DAG), an essential intermediate in the synthesis of phosphatidylglycerol, cardiolipin and phosphatidylinositol.</text>
</comment>
<evidence type="ECO:0000256" key="1">
    <source>
        <dbReference type="ARBA" id="ARBA00001946"/>
    </source>
</evidence>
<dbReference type="InterPro" id="IPR015222">
    <property type="entry name" value="Tam41"/>
</dbReference>
<comment type="pathway">
    <text evidence="4">Lipid metabolism.</text>
</comment>
<comment type="cofactor">
    <cofactor evidence="1 20">
        <name>Mg(2+)</name>
        <dbReference type="ChEBI" id="CHEBI:18420"/>
    </cofactor>
</comment>
<evidence type="ECO:0000313" key="21">
    <source>
        <dbReference type="Proteomes" id="UP000887566"/>
    </source>
</evidence>
<keyword evidence="13 20" id="KW-0443">Lipid metabolism</keyword>
<evidence type="ECO:0000256" key="7">
    <source>
        <dbReference type="ARBA" id="ARBA00018337"/>
    </source>
</evidence>
<dbReference type="GO" id="GO:0016024">
    <property type="term" value="P:CDP-diacylglycerol biosynthetic process"/>
    <property type="evidence" value="ECO:0007669"/>
    <property type="project" value="UniProtKB-UniRule"/>
</dbReference>
<dbReference type="GO" id="GO:0032049">
    <property type="term" value="P:cardiolipin biosynthetic process"/>
    <property type="evidence" value="ECO:0007669"/>
    <property type="project" value="UniProtKB-UniRule"/>
</dbReference>
<evidence type="ECO:0000256" key="13">
    <source>
        <dbReference type="ARBA" id="ARBA00023098"/>
    </source>
</evidence>
<keyword evidence="10 20" id="KW-0548">Nucleotidyltransferase</keyword>
<keyword evidence="15 20" id="KW-0472">Membrane</keyword>
<evidence type="ECO:0000256" key="20">
    <source>
        <dbReference type="PIRNR" id="PIRNR028840"/>
    </source>
</evidence>
<evidence type="ECO:0000256" key="3">
    <source>
        <dbReference type="ARBA" id="ARBA00005119"/>
    </source>
</evidence>
<keyword evidence="9 20" id="KW-0808">Transferase</keyword>
<dbReference type="EC" id="2.7.7.41" evidence="6 20"/>